<feature type="compositionally biased region" description="Polar residues" evidence="1">
    <location>
        <begin position="13"/>
        <end position="25"/>
    </location>
</feature>
<organism evidence="2 3">
    <name type="scientific">Psilocybe cf. subviscida</name>
    <dbReference type="NCBI Taxonomy" id="2480587"/>
    <lineage>
        <taxon>Eukaryota</taxon>
        <taxon>Fungi</taxon>
        <taxon>Dikarya</taxon>
        <taxon>Basidiomycota</taxon>
        <taxon>Agaricomycotina</taxon>
        <taxon>Agaricomycetes</taxon>
        <taxon>Agaricomycetidae</taxon>
        <taxon>Agaricales</taxon>
        <taxon>Agaricineae</taxon>
        <taxon>Strophariaceae</taxon>
        <taxon>Psilocybe</taxon>
    </lineage>
</organism>
<name>A0A8H5BEJ0_9AGAR</name>
<evidence type="ECO:0000256" key="1">
    <source>
        <dbReference type="SAM" id="MobiDB-lite"/>
    </source>
</evidence>
<evidence type="ECO:0000313" key="2">
    <source>
        <dbReference type="EMBL" id="KAF5321666.1"/>
    </source>
</evidence>
<sequence length="730" mass="83528">MRTRSAKRERNNSDVGEQINATQLTVPLKSREPPSKRARIGTPIMTSHTEANRPCLDGMNTDILFEIAENLHPKDLVSLSRACDSTQAAFLYNPQAVLSWRRSRERTGAPPPPEDMTEPRWARLIFDPRCMSCNTTMVQNIDFSIRRRACLKCKRENLVLASGFHSEFPKLDATILKIVHHTRYPGALNRPHIDCYYWRSDINEMVDMIEKVKGGSHDKGARDNALKAFMQRRLTIMESMGKVGLQAQYNVWIKAQATAKKNKETEDRLMRLSNVYQRFVALGYTPEDISMTDLAGELNQEMKKGGVSDQAWPRVRRAIEPRILAAKEQRLETEDKITRNTRRRLFDDLYANYHLTVEHSQWKYLPASSALYDSPPVRDIIKSDPSIVVTEETFADCLQNLSEFIKSAKKKLKWVLLCVICSTAPAWRSMSPSPFEFQAEDFSQIDLAILPFKCKKCRLDLFGWDEVSSHHCESIREYTGQQYVAAHCTAHYVVNIVRLSGLDITTATVSEMDSLDLRYTCTVCKPDASKEWDIYGARGMAKAYTWRNCTRHISEKHYRETEEARRSLKFEVVPFEVAEMVRAQEQMLERAEGSQWACAHCAWPLPSPGSYTDVINHIKSEDGHNIVTPNEADLVNIRCKPVMYSVDYQAIPKPPYKAPVKCLAHAGNPSTREGHRCDLLPYDKYLGHALQSSCNGDDWIPQEGIDYVYLKGDQVPLIWREAYQPEDESV</sequence>
<evidence type="ECO:0008006" key="4">
    <source>
        <dbReference type="Google" id="ProtNLM"/>
    </source>
</evidence>
<dbReference type="EMBL" id="JAACJJ010000028">
    <property type="protein sequence ID" value="KAF5321666.1"/>
    <property type="molecule type" value="Genomic_DNA"/>
</dbReference>
<feature type="compositionally biased region" description="Basic and acidic residues" evidence="1">
    <location>
        <begin position="1"/>
        <end position="12"/>
    </location>
</feature>
<accession>A0A8H5BEJ0</accession>
<feature type="region of interest" description="Disordered" evidence="1">
    <location>
        <begin position="1"/>
        <end position="40"/>
    </location>
</feature>
<evidence type="ECO:0000313" key="3">
    <source>
        <dbReference type="Proteomes" id="UP000567179"/>
    </source>
</evidence>
<reference evidence="2 3" key="1">
    <citation type="journal article" date="2020" name="ISME J.">
        <title>Uncovering the hidden diversity of litter-decomposition mechanisms in mushroom-forming fungi.</title>
        <authorList>
            <person name="Floudas D."/>
            <person name="Bentzer J."/>
            <person name="Ahren D."/>
            <person name="Johansson T."/>
            <person name="Persson P."/>
            <person name="Tunlid A."/>
        </authorList>
    </citation>
    <scope>NUCLEOTIDE SEQUENCE [LARGE SCALE GENOMIC DNA]</scope>
    <source>
        <strain evidence="2 3">CBS 101986</strain>
    </source>
</reference>
<protein>
    <recommendedName>
        <fullName evidence="4">F-box domain-containing protein</fullName>
    </recommendedName>
</protein>
<proteinExistence type="predicted"/>
<comment type="caution">
    <text evidence="2">The sequence shown here is derived from an EMBL/GenBank/DDBJ whole genome shotgun (WGS) entry which is preliminary data.</text>
</comment>
<gene>
    <name evidence="2" type="ORF">D9619_000074</name>
</gene>
<dbReference type="OrthoDB" id="2322499at2759"/>
<dbReference type="AlphaFoldDB" id="A0A8H5BEJ0"/>
<keyword evidence="3" id="KW-1185">Reference proteome</keyword>
<dbReference type="Proteomes" id="UP000567179">
    <property type="component" value="Unassembled WGS sequence"/>
</dbReference>